<dbReference type="EMBL" id="CP023521">
    <property type="protein sequence ID" value="ATF80680.1"/>
    <property type="molecule type" value="Genomic_DNA"/>
</dbReference>
<evidence type="ECO:0000259" key="1">
    <source>
        <dbReference type="Pfam" id="PF13387"/>
    </source>
</evidence>
<dbReference type="RefSeq" id="WP_034195970.1">
    <property type="nucleotide sequence ID" value="NZ_BCNU01000044.1"/>
</dbReference>
<keyword evidence="3" id="KW-1185">Reference proteome</keyword>
<name>A0ABN5D2Y0_BURCE</name>
<dbReference type="InterPro" id="IPR025178">
    <property type="entry name" value="Lnb_N"/>
</dbReference>
<reference evidence="3" key="1">
    <citation type="submission" date="2017-09" db="EMBL/GenBank/DDBJ databases">
        <title>FDA dAtabase for Regulatory Grade micrObial Sequences (FDA-ARGOS): Supporting development and validation of Infectious Disease Dx tests.</title>
        <authorList>
            <person name="Minogue T."/>
            <person name="Wolcott M."/>
            <person name="Wasieloski L."/>
            <person name="Aguilar W."/>
            <person name="Moore D."/>
            <person name="Tallon L.J."/>
            <person name="Sadzewicz L."/>
            <person name="Ott S."/>
            <person name="Zhao X."/>
            <person name="Nagaraj S."/>
            <person name="Vavikolanu K."/>
            <person name="Aluvathingal J."/>
            <person name="Nadendla S."/>
            <person name="Sichtig H."/>
        </authorList>
    </citation>
    <scope>NUCLEOTIDE SEQUENCE [LARGE SCALE GENOMIC DNA]</scope>
    <source>
        <strain evidence="3">FDAARGOS_388</strain>
    </source>
</reference>
<organism evidence="2 3">
    <name type="scientific">Burkholderia cepacia</name>
    <name type="common">Pseudomonas cepacia</name>
    <dbReference type="NCBI Taxonomy" id="292"/>
    <lineage>
        <taxon>Bacteria</taxon>
        <taxon>Pseudomonadati</taxon>
        <taxon>Pseudomonadota</taxon>
        <taxon>Betaproteobacteria</taxon>
        <taxon>Burkholderiales</taxon>
        <taxon>Burkholderiaceae</taxon>
        <taxon>Burkholderia</taxon>
        <taxon>Burkholderia cepacia complex</taxon>
    </lineage>
</organism>
<evidence type="ECO:0000313" key="2">
    <source>
        <dbReference type="EMBL" id="ATF80680.1"/>
    </source>
</evidence>
<proteinExistence type="predicted"/>
<sequence>MSPLSSLLRVARAPAVWAPEYARAARIEWGGAQVTVRDVRNFRYRTRDDCMPAYYDATFALESVMTVDLVVSRWTNEAIAHAFLSFGLSGGRYIAISIETRRRHGQRYSPYKGFLPLYDLVYVVADERDLIGVRTDVRRERVYLFRARVASETARALFEDYLRRVHALERHPEFYNTLLNNCTTNILHHVRSVAPDVGYSWKVLLSGYADRYGHELGLLDDSIPFDALKSASLIQRAPGAMIDGDFSAAIRASLPLARNK</sequence>
<gene>
    <name evidence="2" type="ORF">CO711_24940</name>
</gene>
<evidence type="ECO:0000313" key="3">
    <source>
        <dbReference type="Proteomes" id="UP000218103"/>
    </source>
</evidence>
<feature type="domain" description="Lnb N-terminal periplasmic" evidence="1">
    <location>
        <begin position="54"/>
        <end position="206"/>
    </location>
</feature>
<accession>A0ABN5D2Y0</accession>
<protein>
    <submittedName>
        <fullName evidence="2">DUF4105 domain-containing protein</fullName>
    </submittedName>
</protein>
<dbReference type="Pfam" id="PF13387">
    <property type="entry name" value="Lnb_N"/>
    <property type="match status" value="1"/>
</dbReference>
<dbReference type="Proteomes" id="UP000218103">
    <property type="component" value="Chromosome 2"/>
</dbReference>